<organism evidence="1">
    <name type="scientific">Erwinia amylovora ATCC BAA-2158</name>
    <dbReference type="NCBI Taxonomy" id="889211"/>
    <lineage>
        <taxon>Bacteria</taxon>
        <taxon>Pseudomonadati</taxon>
        <taxon>Pseudomonadota</taxon>
        <taxon>Gammaproteobacteria</taxon>
        <taxon>Enterobacterales</taxon>
        <taxon>Erwiniaceae</taxon>
        <taxon>Erwinia</taxon>
    </lineage>
</organism>
<sequence>MLQNEIIVIAINHKYFINTNINLAINIYRTLAEAIPASDLLLK</sequence>
<dbReference type="EMBL" id="FR719190">
    <property type="protein sequence ID" value="CBX80529.1"/>
    <property type="molecule type" value="Genomic_DNA"/>
</dbReference>
<reference evidence="1" key="1">
    <citation type="journal article" date="2011" name="J. Bacteriol.">
        <title>Genome Sequence of an Erwinia amylovora Strain with Pathogenicity Restricted to Rubus Plants.</title>
        <authorList>
            <person name="Powney R."/>
            <person name="Smits T.H."/>
            <person name="Sawbridge T."/>
            <person name="Frey B."/>
            <person name="Blom J."/>
            <person name="Frey J.E."/>
            <person name="Plummer K.M."/>
            <person name="Beer S.V."/>
            <person name="Luck J."/>
            <person name="Duffy B."/>
            <person name="Rodoni B."/>
        </authorList>
    </citation>
    <scope>NUCLEOTIDE SEQUENCE</scope>
    <source>
        <strain evidence="1">ATCC BAA-2158</strain>
    </source>
</reference>
<gene>
    <name evidence="1" type="ORF">EAIL5_1709</name>
</gene>
<proteinExistence type="predicted"/>
<dbReference type="AlphaFoldDB" id="E5B4X6"/>
<protein>
    <submittedName>
        <fullName evidence="1">Uncharacterized protein</fullName>
    </submittedName>
</protein>
<name>E5B4X6_ERWAM</name>
<accession>E5B4X6</accession>
<evidence type="ECO:0000313" key="1">
    <source>
        <dbReference type="EMBL" id="CBX80529.1"/>
    </source>
</evidence>